<keyword evidence="5 6" id="KW-0472">Membrane</keyword>
<feature type="transmembrane region" description="Helical" evidence="6">
    <location>
        <begin position="164"/>
        <end position="185"/>
    </location>
</feature>
<dbReference type="AlphaFoldDB" id="A0A6M8B6Q0"/>
<feature type="transmembrane region" description="Helical" evidence="6">
    <location>
        <begin position="346"/>
        <end position="364"/>
    </location>
</feature>
<evidence type="ECO:0000313" key="7">
    <source>
        <dbReference type="EMBL" id="QKD80317.1"/>
    </source>
</evidence>
<dbReference type="PANTHER" id="PTHR30250">
    <property type="entry name" value="PST FAMILY PREDICTED COLANIC ACID TRANSPORTER"/>
    <property type="match status" value="1"/>
</dbReference>
<feature type="transmembrane region" description="Helical" evidence="6">
    <location>
        <begin position="100"/>
        <end position="121"/>
    </location>
</feature>
<organism evidence="7 8">
    <name type="scientific">Actinomyces marmotae</name>
    <dbReference type="NCBI Taxonomy" id="2737173"/>
    <lineage>
        <taxon>Bacteria</taxon>
        <taxon>Bacillati</taxon>
        <taxon>Actinomycetota</taxon>
        <taxon>Actinomycetes</taxon>
        <taxon>Actinomycetales</taxon>
        <taxon>Actinomycetaceae</taxon>
        <taxon>Actinomyces</taxon>
    </lineage>
</organism>
<keyword evidence="2" id="KW-1003">Cell membrane</keyword>
<gene>
    <name evidence="7" type="ORF">HPC72_08910</name>
</gene>
<feature type="transmembrane region" description="Helical" evidence="6">
    <location>
        <begin position="133"/>
        <end position="152"/>
    </location>
</feature>
<sequence length="457" mass="47907">MPIQPAPRRSGPWASVGRTAGAKMVVMVVAGVFGLINTRLILSHFGADAYAQYGLLATFPTLLPFTDLGIGAVILNVVAGSTDPAHDSALRRTLTTAIRVLLVSTVVICTGGIVIQLLGAWPTLLGARLMDGGGATATICLLIYALALPLSVGQRIVVGLGRSATQVISSGVVSPAMTTLLMLAIVTRMDSGNAVSIYSYLANTLVSIICIIVAWRATGPLLRQAARDVPRLREVPGVKVINTAGPQLLQSLVLPIAFQTDRILLSHLGASDALAQYNLANTLFNLLTQTVVAAGVAMWPVFARARSAGRIASPLKPSGVFACVAGVMSLVMALLAPWAADILSDGAIHLPTLLIVAFAVSVVVEAGKYPLGMYMTDPRGLRFQVAPVLVLVPANFALSWVLIAPFGAAGPVLGSVISVFICQSIPYLWWVRRDLARRRRAGEEGGTPADDARPTTA</sequence>
<dbReference type="CDD" id="cd12082">
    <property type="entry name" value="MATE_like"/>
    <property type="match status" value="1"/>
</dbReference>
<keyword evidence="3 6" id="KW-0812">Transmembrane</keyword>
<protein>
    <submittedName>
        <fullName evidence="7">MATE family efflux transporter</fullName>
    </submittedName>
</protein>
<evidence type="ECO:0000256" key="3">
    <source>
        <dbReference type="ARBA" id="ARBA00022692"/>
    </source>
</evidence>
<evidence type="ECO:0000313" key="8">
    <source>
        <dbReference type="Proteomes" id="UP000504752"/>
    </source>
</evidence>
<dbReference type="PANTHER" id="PTHR30250:SF11">
    <property type="entry name" value="O-ANTIGEN TRANSPORTER-RELATED"/>
    <property type="match status" value="1"/>
</dbReference>
<dbReference type="EMBL" id="CP053642">
    <property type="protein sequence ID" value="QKD80317.1"/>
    <property type="molecule type" value="Genomic_DNA"/>
</dbReference>
<dbReference type="Proteomes" id="UP000504752">
    <property type="component" value="Chromosome"/>
</dbReference>
<dbReference type="InterPro" id="IPR050833">
    <property type="entry name" value="Poly_Biosynth_Transport"/>
</dbReference>
<feature type="transmembrane region" description="Helical" evidence="6">
    <location>
        <begin position="320"/>
        <end position="340"/>
    </location>
</feature>
<reference evidence="7 8" key="1">
    <citation type="submission" date="2020-05" db="EMBL/GenBank/DDBJ databases">
        <title>Actinomyces sp. zg-325.</title>
        <authorList>
            <person name="Yang C."/>
        </authorList>
    </citation>
    <scope>NUCLEOTIDE SEQUENCE [LARGE SCALE GENOMIC DNA]</scope>
    <source>
        <strain evidence="8">zg-325</strain>
    </source>
</reference>
<proteinExistence type="predicted"/>
<feature type="transmembrane region" description="Helical" evidence="6">
    <location>
        <begin position="412"/>
        <end position="430"/>
    </location>
</feature>
<keyword evidence="4 6" id="KW-1133">Transmembrane helix</keyword>
<name>A0A6M8B6Q0_9ACTO</name>
<accession>A0A6M8B6Q0</accession>
<comment type="subcellular location">
    <subcellularLocation>
        <location evidence="1">Cell membrane</location>
        <topology evidence="1">Multi-pass membrane protein</topology>
    </subcellularLocation>
</comment>
<evidence type="ECO:0000256" key="4">
    <source>
        <dbReference type="ARBA" id="ARBA00022989"/>
    </source>
</evidence>
<dbReference type="GO" id="GO:0005886">
    <property type="term" value="C:plasma membrane"/>
    <property type="evidence" value="ECO:0007669"/>
    <property type="project" value="UniProtKB-SubCell"/>
</dbReference>
<evidence type="ECO:0000256" key="6">
    <source>
        <dbReference type="SAM" id="Phobius"/>
    </source>
</evidence>
<evidence type="ECO:0000256" key="1">
    <source>
        <dbReference type="ARBA" id="ARBA00004651"/>
    </source>
</evidence>
<evidence type="ECO:0000256" key="5">
    <source>
        <dbReference type="ARBA" id="ARBA00023136"/>
    </source>
</evidence>
<feature type="transmembrane region" description="Helical" evidence="6">
    <location>
        <begin position="21"/>
        <end position="42"/>
    </location>
</feature>
<evidence type="ECO:0000256" key="2">
    <source>
        <dbReference type="ARBA" id="ARBA00022475"/>
    </source>
</evidence>
<keyword evidence="8" id="KW-1185">Reference proteome</keyword>
<dbReference type="KEGG" id="amam:HPC72_08910"/>
<feature type="transmembrane region" description="Helical" evidence="6">
    <location>
        <begin position="385"/>
        <end position="406"/>
    </location>
</feature>
<feature type="transmembrane region" description="Helical" evidence="6">
    <location>
        <begin position="197"/>
        <end position="217"/>
    </location>
</feature>
<feature type="transmembrane region" description="Helical" evidence="6">
    <location>
        <begin position="62"/>
        <end position="79"/>
    </location>
</feature>